<dbReference type="InterPro" id="IPR001650">
    <property type="entry name" value="Helicase_C-like"/>
</dbReference>
<comment type="cofactor">
    <cofactor evidence="2">
        <name>Zn(2+)</name>
        <dbReference type="ChEBI" id="CHEBI:29105"/>
    </cofactor>
</comment>
<keyword evidence="10" id="KW-0067">ATP-binding</keyword>
<dbReference type="SMART" id="SM00487">
    <property type="entry name" value="DEXDc"/>
    <property type="match status" value="1"/>
</dbReference>
<dbReference type="PANTHER" id="PTHR13710:SF105">
    <property type="entry name" value="ATP-DEPENDENT DNA HELICASE Q1"/>
    <property type="match status" value="1"/>
</dbReference>
<dbReference type="InterPro" id="IPR027417">
    <property type="entry name" value="P-loop_NTPase"/>
</dbReference>
<feature type="domain" description="Helicase C-terminal" evidence="19">
    <location>
        <begin position="222"/>
        <end position="375"/>
    </location>
</feature>
<dbReference type="PROSITE" id="PS50967">
    <property type="entry name" value="HRDC"/>
    <property type="match status" value="1"/>
</dbReference>
<accession>A0A2U0I2G8</accession>
<evidence type="ECO:0000313" key="21">
    <source>
        <dbReference type="Proteomes" id="UP000245962"/>
    </source>
</evidence>
<sequence>MPTTNANTSIKPTLHDLLKTHFGYDAFLPNQEKIIKNVLNQNDTLAIMPTGGGKSLCFQLPALALPGTAIVVSPLIALMKDQVDALRSNGIAAAYFNSSQPQEEQQQTLSDLQEGKLKLFYVAPESIFLLENTLHHIDINLFAIDEAHCISSWGHDFRPAYTQLGSLKEQFPQTPLIALTATADSATQDDIAKQLAIPNAKKFIASFDRPNLYLDVRPGQKRIQQILQFLKSHTDESGIIYCLSRKSTESVADKLLTAGYDAKAYHAGISSEERSQIQEDFVTDKTSIIVATIAFGMGIDKSNVRWVIHYNMPKNIEGYYQEIGRSGRDGLPAHTLLFYSFADVVQLRKFAEGTPTEEYQLAKLERMQQFAEALSCRRRALLGYFGEHLQEDCGNCDICNTPPTYFDGTLLAQKVCSAVARLQEQEALGMVIDVLRGAQNAQVFNKGYQNIKTYGAANDVSWRDLQQYVIQLINQGVLEIRFHENGRLILTPLAKAVLFENRKIYLARPLQKKEEEKTTIDVAVKSNGLFDKLKNLRLELAKEMGVPAYVIFSDASLKDMVAKVPQTEMEFSEISGVGQAKLEKYAAPFLKIIKEEQKKNPKKRVKATKKKRVKKTPTHLISLALFNDGLTVDEISTERNLTTGTIYAHLEKAHISGEEIEIERLITSEEIEKIVAAKDSIENPESLKSYFEYFEAKVPYWKIKLGLHLSE</sequence>
<keyword evidence="21" id="KW-1185">Reference proteome</keyword>
<dbReference type="PROSITE" id="PS51194">
    <property type="entry name" value="HELICASE_CTER"/>
    <property type="match status" value="1"/>
</dbReference>
<keyword evidence="4" id="KW-0479">Metal-binding</keyword>
<evidence type="ECO:0000256" key="1">
    <source>
        <dbReference type="ARBA" id="ARBA00001946"/>
    </source>
</evidence>
<dbReference type="Gene3D" id="3.40.50.300">
    <property type="entry name" value="P-loop containing nucleotide triphosphate hydrolases"/>
    <property type="match status" value="2"/>
</dbReference>
<evidence type="ECO:0000256" key="4">
    <source>
        <dbReference type="ARBA" id="ARBA00022723"/>
    </source>
</evidence>
<keyword evidence="12" id="KW-0233">DNA recombination</keyword>
<evidence type="ECO:0000256" key="12">
    <source>
        <dbReference type="ARBA" id="ARBA00023172"/>
    </source>
</evidence>
<feature type="domain" description="Helicase ATP-binding" evidence="18">
    <location>
        <begin position="35"/>
        <end position="201"/>
    </location>
</feature>
<dbReference type="Pfam" id="PF14493">
    <property type="entry name" value="HTH_40"/>
    <property type="match status" value="1"/>
</dbReference>
<proteinExistence type="inferred from homology"/>
<dbReference type="PROSITE" id="PS51192">
    <property type="entry name" value="HELICASE_ATP_BIND_1"/>
    <property type="match status" value="1"/>
</dbReference>
<dbReference type="InterPro" id="IPR032284">
    <property type="entry name" value="RecQ_Zn-bd"/>
</dbReference>
<keyword evidence="11" id="KW-0238">DNA-binding</keyword>
<dbReference type="SUPFAM" id="SSF52540">
    <property type="entry name" value="P-loop containing nucleoside triphosphate hydrolases"/>
    <property type="match status" value="1"/>
</dbReference>
<dbReference type="GO" id="GO:0030894">
    <property type="term" value="C:replisome"/>
    <property type="evidence" value="ECO:0007669"/>
    <property type="project" value="TreeGrafter"/>
</dbReference>
<dbReference type="Gene3D" id="1.10.150.80">
    <property type="entry name" value="HRDC domain"/>
    <property type="match status" value="1"/>
</dbReference>
<evidence type="ECO:0000256" key="7">
    <source>
        <dbReference type="ARBA" id="ARBA00022801"/>
    </source>
</evidence>
<dbReference type="InterPro" id="IPR044876">
    <property type="entry name" value="HRDC_dom_sf"/>
</dbReference>
<dbReference type="GO" id="GO:0005737">
    <property type="term" value="C:cytoplasm"/>
    <property type="evidence" value="ECO:0007669"/>
    <property type="project" value="TreeGrafter"/>
</dbReference>
<evidence type="ECO:0000256" key="2">
    <source>
        <dbReference type="ARBA" id="ARBA00001947"/>
    </source>
</evidence>
<dbReference type="InterPro" id="IPR010997">
    <property type="entry name" value="HRDC-like_sf"/>
</dbReference>
<dbReference type="GO" id="GO:0043138">
    <property type="term" value="F:3'-5' DNA helicase activity"/>
    <property type="evidence" value="ECO:0007669"/>
    <property type="project" value="UniProtKB-EC"/>
</dbReference>
<dbReference type="InterPro" id="IPR002121">
    <property type="entry name" value="HRDC_dom"/>
</dbReference>
<evidence type="ECO:0000256" key="14">
    <source>
        <dbReference type="ARBA" id="ARBA00023235"/>
    </source>
</evidence>
<evidence type="ECO:0000256" key="13">
    <source>
        <dbReference type="ARBA" id="ARBA00023204"/>
    </source>
</evidence>
<keyword evidence="5" id="KW-0547">Nucleotide-binding</keyword>
<evidence type="ECO:0000256" key="15">
    <source>
        <dbReference type="ARBA" id="ARBA00034617"/>
    </source>
</evidence>
<dbReference type="GO" id="GO:0046872">
    <property type="term" value="F:metal ion binding"/>
    <property type="evidence" value="ECO:0007669"/>
    <property type="project" value="UniProtKB-KW"/>
</dbReference>
<evidence type="ECO:0000256" key="5">
    <source>
        <dbReference type="ARBA" id="ARBA00022741"/>
    </source>
</evidence>
<dbReference type="RefSeq" id="WP_116694274.1">
    <property type="nucleotide sequence ID" value="NZ_QEHR01000004.1"/>
</dbReference>
<dbReference type="InterPro" id="IPR018982">
    <property type="entry name" value="RQC_domain"/>
</dbReference>
<comment type="caution">
    <text evidence="20">The sequence shown here is derived from an EMBL/GenBank/DDBJ whole genome shotgun (WGS) entry which is preliminary data.</text>
</comment>
<protein>
    <recommendedName>
        <fullName evidence="16">DNA helicase RecQ</fullName>
        <ecNumber evidence="16">5.6.2.4</ecNumber>
    </recommendedName>
</protein>
<dbReference type="NCBIfam" id="TIGR00614">
    <property type="entry name" value="recQ_fam"/>
    <property type="match status" value="1"/>
</dbReference>
<evidence type="ECO:0000256" key="6">
    <source>
        <dbReference type="ARBA" id="ARBA00022763"/>
    </source>
</evidence>
<dbReference type="CDD" id="cd17920">
    <property type="entry name" value="DEXHc_RecQ"/>
    <property type="match status" value="1"/>
</dbReference>
<dbReference type="GO" id="GO:0006260">
    <property type="term" value="P:DNA replication"/>
    <property type="evidence" value="ECO:0007669"/>
    <property type="project" value="InterPro"/>
</dbReference>
<feature type="domain" description="HRDC" evidence="17">
    <location>
        <begin position="523"/>
        <end position="603"/>
    </location>
</feature>
<dbReference type="Pfam" id="PF00570">
    <property type="entry name" value="HRDC"/>
    <property type="match status" value="1"/>
</dbReference>
<dbReference type="PANTHER" id="PTHR13710">
    <property type="entry name" value="DNA HELICASE RECQ FAMILY MEMBER"/>
    <property type="match status" value="1"/>
</dbReference>
<keyword evidence="7" id="KW-0378">Hydrolase</keyword>
<dbReference type="GO" id="GO:0009378">
    <property type="term" value="F:four-way junction helicase activity"/>
    <property type="evidence" value="ECO:0007669"/>
    <property type="project" value="TreeGrafter"/>
</dbReference>
<evidence type="ECO:0000259" key="17">
    <source>
        <dbReference type="PROSITE" id="PS50967"/>
    </source>
</evidence>
<evidence type="ECO:0000256" key="10">
    <source>
        <dbReference type="ARBA" id="ARBA00022840"/>
    </source>
</evidence>
<evidence type="ECO:0000256" key="3">
    <source>
        <dbReference type="ARBA" id="ARBA00005446"/>
    </source>
</evidence>
<dbReference type="SUPFAM" id="SSF46785">
    <property type="entry name" value="Winged helix' DNA-binding domain"/>
    <property type="match status" value="1"/>
</dbReference>
<gene>
    <name evidence="20" type="primary">recQ</name>
    <name evidence="20" type="ORF">DDV96_07895</name>
</gene>
<organism evidence="20 21">
    <name type="scientific">Marixanthomonas spongiae</name>
    <dbReference type="NCBI Taxonomy" id="2174845"/>
    <lineage>
        <taxon>Bacteria</taxon>
        <taxon>Pseudomonadati</taxon>
        <taxon>Bacteroidota</taxon>
        <taxon>Flavobacteriia</taxon>
        <taxon>Flavobacteriales</taxon>
        <taxon>Flavobacteriaceae</taxon>
        <taxon>Marixanthomonas</taxon>
    </lineage>
</organism>
<keyword evidence="8 20" id="KW-0347">Helicase</keyword>
<evidence type="ECO:0000256" key="9">
    <source>
        <dbReference type="ARBA" id="ARBA00022833"/>
    </source>
</evidence>
<dbReference type="InterPro" id="IPR014001">
    <property type="entry name" value="Helicase_ATP-bd"/>
</dbReference>
<dbReference type="NCBIfam" id="TIGR01389">
    <property type="entry name" value="recQ"/>
    <property type="match status" value="1"/>
</dbReference>
<dbReference type="InterPro" id="IPR029491">
    <property type="entry name" value="Helicase_HTH"/>
</dbReference>
<keyword evidence="6" id="KW-0227">DNA damage</keyword>
<dbReference type="GO" id="GO:0006310">
    <property type="term" value="P:DNA recombination"/>
    <property type="evidence" value="ECO:0007669"/>
    <property type="project" value="UniProtKB-UniRule"/>
</dbReference>
<dbReference type="Proteomes" id="UP000245962">
    <property type="component" value="Unassembled WGS sequence"/>
</dbReference>
<dbReference type="GO" id="GO:0043590">
    <property type="term" value="C:bacterial nucleoid"/>
    <property type="evidence" value="ECO:0007669"/>
    <property type="project" value="TreeGrafter"/>
</dbReference>
<comment type="catalytic activity">
    <reaction evidence="15">
        <text>Couples ATP hydrolysis with the unwinding of duplex DNA by translocating in the 3'-5' direction.</text>
        <dbReference type="EC" id="5.6.2.4"/>
    </reaction>
</comment>
<keyword evidence="14" id="KW-0413">Isomerase</keyword>
<dbReference type="InterPro" id="IPR036390">
    <property type="entry name" value="WH_DNA-bd_sf"/>
</dbReference>
<evidence type="ECO:0000259" key="19">
    <source>
        <dbReference type="PROSITE" id="PS51194"/>
    </source>
</evidence>
<dbReference type="GO" id="GO:0016787">
    <property type="term" value="F:hydrolase activity"/>
    <property type="evidence" value="ECO:0007669"/>
    <property type="project" value="UniProtKB-KW"/>
</dbReference>
<dbReference type="GO" id="GO:0009432">
    <property type="term" value="P:SOS response"/>
    <property type="evidence" value="ECO:0007669"/>
    <property type="project" value="UniProtKB-UniRule"/>
</dbReference>
<dbReference type="SMART" id="SM00341">
    <property type="entry name" value="HRDC"/>
    <property type="match status" value="1"/>
</dbReference>
<dbReference type="InterPro" id="IPR036388">
    <property type="entry name" value="WH-like_DNA-bd_sf"/>
</dbReference>
<dbReference type="GO" id="GO:0005524">
    <property type="term" value="F:ATP binding"/>
    <property type="evidence" value="ECO:0007669"/>
    <property type="project" value="UniProtKB-KW"/>
</dbReference>
<dbReference type="SMART" id="SM00490">
    <property type="entry name" value="HELICc"/>
    <property type="match status" value="1"/>
</dbReference>
<evidence type="ECO:0000256" key="11">
    <source>
        <dbReference type="ARBA" id="ARBA00023125"/>
    </source>
</evidence>
<dbReference type="OrthoDB" id="9763310at2"/>
<name>A0A2U0I2G8_9FLAO</name>
<evidence type="ECO:0000259" key="18">
    <source>
        <dbReference type="PROSITE" id="PS51192"/>
    </source>
</evidence>
<dbReference type="EC" id="5.6.2.4" evidence="16"/>
<dbReference type="SUPFAM" id="SSF47819">
    <property type="entry name" value="HRDC-like"/>
    <property type="match status" value="1"/>
</dbReference>
<evidence type="ECO:0000313" key="20">
    <source>
        <dbReference type="EMBL" id="PVW15312.1"/>
    </source>
</evidence>
<dbReference type="InterPro" id="IPR004589">
    <property type="entry name" value="DNA_helicase_ATP-dep_RecQ"/>
</dbReference>
<dbReference type="SMART" id="SM00956">
    <property type="entry name" value="RQC"/>
    <property type="match status" value="1"/>
</dbReference>
<dbReference type="Pfam" id="PF09382">
    <property type="entry name" value="RQC"/>
    <property type="match status" value="1"/>
</dbReference>
<dbReference type="CDD" id="cd18794">
    <property type="entry name" value="SF2_C_RecQ"/>
    <property type="match status" value="1"/>
</dbReference>
<evidence type="ECO:0000256" key="8">
    <source>
        <dbReference type="ARBA" id="ARBA00022806"/>
    </source>
</evidence>
<dbReference type="InterPro" id="IPR011545">
    <property type="entry name" value="DEAD/DEAH_box_helicase_dom"/>
</dbReference>
<dbReference type="InterPro" id="IPR006293">
    <property type="entry name" value="DNA_helicase_ATP-dep_RecQ_bac"/>
</dbReference>
<evidence type="ECO:0000256" key="16">
    <source>
        <dbReference type="NCBIfam" id="TIGR01389"/>
    </source>
</evidence>
<dbReference type="GO" id="GO:0006281">
    <property type="term" value="P:DNA repair"/>
    <property type="evidence" value="ECO:0007669"/>
    <property type="project" value="UniProtKB-KW"/>
</dbReference>
<reference evidence="20 21" key="1">
    <citation type="submission" date="2018-04" db="EMBL/GenBank/DDBJ databases">
        <title>Marixanthomonas spongiae HN-E44 sp. nov., isolated from a marine sponge.</title>
        <authorList>
            <person name="Luo L."/>
            <person name="Zhuang L."/>
        </authorList>
    </citation>
    <scope>NUCLEOTIDE SEQUENCE [LARGE SCALE GENOMIC DNA]</scope>
    <source>
        <strain evidence="20 21">HN-E44</strain>
    </source>
</reference>
<keyword evidence="9" id="KW-0862">Zinc</keyword>
<dbReference type="Gene3D" id="1.10.10.10">
    <property type="entry name" value="Winged helix-like DNA-binding domain superfamily/Winged helix DNA-binding domain"/>
    <property type="match status" value="1"/>
</dbReference>
<dbReference type="Pfam" id="PF16124">
    <property type="entry name" value="RecQ_Zn_bind"/>
    <property type="match status" value="1"/>
</dbReference>
<dbReference type="Pfam" id="PF00271">
    <property type="entry name" value="Helicase_C"/>
    <property type="match status" value="1"/>
</dbReference>
<dbReference type="GO" id="GO:0003677">
    <property type="term" value="F:DNA binding"/>
    <property type="evidence" value="ECO:0007669"/>
    <property type="project" value="UniProtKB-KW"/>
</dbReference>
<dbReference type="Pfam" id="PF00270">
    <property type="entry name" value="DEAD"/>
    <property type="match status" value="1"/>
</dbReference>
<dbReference type="FunFam" id="3.40.50.300:FF:000296">
    <property type="entry name" value="ATP-dependent DNA helicase RecQ"/>
    <property type="match status" value="1"/>
</dbReference>
<comment type="similarity">
    <text evidence="3">Belongs to the helicase family. RecQ subfamily.</text>
</comment>
<keyword evidence="13" id="KW-0234">DNA repair</keyword>
<dbReference type="AlphaFoldDB" id="A0A2U0I2G8"/>
<comment type="cofactor">
    <cofactor evidence="1">
        <name>Mg(2+)</name>
        <dbReference type="ChEBI" id="CHEBI:18420"/>
    </cofactor>
</comment>
<dbReference type="FunFam" id="3.40.50.300:FF:000156">
    <property type="entry name" value="ATP-dependent DNA helicase recQ"/>
    <property type="match status" value="1"/>
</dbReference>
<dbReference type="EMBL" id="QEHR01000004">
    <property type="protein sequence ID" value="PVW15312.1"/>
    <property type="molecule type" value="Genomic_DNA"/>
</dbReference>